<feature type="non-terminal residue" evidence="1">
    <location>
        <position position="1"/>
    </location>
</feature>
<dbReference type="SUPFAM" id="SSF53448">
    <property type="entry name" value="Nucleotide-diphospho-sugar transferases"/>
    <property type="match status" value="1"/>
</dbReference>
<comment type="caution">
    <text evidence="1">The sequence shown here is derived from an EMBL/GenBank/DDBJ whole genome shotgun (WGS) entry which is preliminary data.</text>
</comment>
<evidence type="ECO:0000313" key="2">
    <source>
        <dbReference type="Proteomes" id="UP000310168"/>
    </source>
</evidence>
<dbReference type="Gene3D" id="3.90.550.10">
    <property type="entry name" value="Spore Coat Polysaccharide Biosynthesis Protein SpsA, Chain A"/>
    <property type="match status" value="1"/>
</dbReference>
<name>A0ABY2TNR2_9SPIR</name>
<dbReference type="EMBL" id="SJDU01000844">
    <property type="protein sequence ID" value="TKZ20970.1"/>
    <property type="molecule type" value="Genomic_DNA"/>
</dbReference>
<reference evidence="1 2" key="1">
    <citation type="journal article" date="2019" name="Anaerobe">
        <title>Brachyspira catarrhinii sp. nov., an anaerobic intestinal spirochaete isolated from vervet monkeys may have been misidentified as Brachyspira aalborgi in previous studies.</title>
        <authorList>
            <person name="Phillips N.D."/>
            <person name="La T."/>
            <person name="Hampson D.J."/>
        </authorList>
    </citation>
    <scope>NUCLEOTIDE SEQUENCE [LARGE SCALE GENOMIC DNA]</scope>
    <source>
        <strain evidence="1 2">Z12</strain>
    </source>
</reference>
<organism evidence="1 2">
    <name type="scientific">Brachyspira catarrhinii</name>
    <dbReference type="NCBI Taxonomy" id="2528966"/>
    <lineage>
        <taxon>Bacteria</taxon>
        <taxon>Pseudomonadati</taxon>
        <taxon>Spirochaetota</taxon>
        <taxon>Spirochaetia</taxon>
        <taxon>Brachyspirales</taxon>
        <taxon>Brachyspiraceae</taxon>
        <taxon>Brachyspira</taxon>
    </lineage>
</organism>
<dbReference type="Proteomes" id="UP000310168">
    <property type="component" value="Unassembled WGS sequence"/>
</dbReference>
<sequence length="115" mass="14138">YPLAVCWNKLLKKEFLIKNKIEFLDYRIAEDVDFFYRLLAHNPKIVYNNNAVYYYFQRSSSLMTELKKNNEMPIVVLEVFENIYKYYKENRKELLIDLSYYNFLSLMHTFNNYKA</sequence>
<accession>A0ABY2TNR2</accession>
<evidence type="ECO:0000313" key="1">
    <source>
        <dbReference type="EMBL" id="TKZ20970.1"/>
    </source>
</evidence>
<proteinExistence type="predicted"/>
<protein>
    <submittedName>
        <fullName evidence="1">Glycosyltransferase family 2 protein</fullName>
    </submittedName>
</protein>
<feature type="non-terminal residue" evidence="1">
    <location>
        <position position="115"/>
    </location>
</feature>
<keyword evidence="2" id="KW-1185">Reference proteome</keyword>
<dbReference type="InterPro" id="IPR029044">
    <property type="entry name" value="Nucleotide-diphossugar_trans"/>
</dbReference>
<gene>
    <name evidence="1" type="ORF">EZH24_13630</name>
</gene>